<evidence type="ECO:0000313" key="14">
    <source>
        <dbReference type="Proteomes" id="UP000262825"/>
    </source>
</evidence>
<comment type="function">
    <text evidence="7">Catalyzes the formation of 5-methyl-uridine at position 54 (m5U54) in all tRNA. May also have a role in tRNA stabilization or maturation.</text>
</comment>
<keyword evidence="4" id="KW-0819">tRNA processing</keyword>
<dbReference type="FunFam" id="3.40.50.150:FF:000174">
    <property type="entry name" value="TRM2p tRNA methyltransferase"/>
    <property type="match status" value="1"/>
</dbReference>
<feature type="binding site" evidence="9">
    <location>
        <position position="514"/>
    </location>
    <ligand>
        <name>S-adenosyl-L-methionine</name>
        <dbReference type="ChEBI" id="CHEBI:59789"/>
    </ligand>
</feature>
<dbReference type="InterPro" id="IPR030391">
    <property type="entry name" value="MeTrfase_TrmA_CS"/>
</dbReference>
<dbReference type="InterPro" id="IPR030390">
    <property type="entry name" value="MeTrfase_TrmA_AS"/>
</dbReference>
<dbReference type="SUPFAM" id="SSF50249">
    <property type="entry name" value="Nucleic acid-binding proteins"/>
    <property type="match status" value="1"/>
</dbReference>
<dbReference type="GO" id="GO:0008033">
    <property type="term" value="P:tRNA processing"/>
    <property type="evidence" value="ECO:0007669"/>
    <property type="project" value="UniProtKB-KW"/>
</dbReference>
<evidence type="ECO:0000256" key="5">
    <source>
        <dbReference type="ARBA" id="ARBA00033763"/>
    </source>
</evidence>
<keyword evidence="14" id="KW-1185">Reference proteome</keyword>
<name>A0A376BBX9_9ASCO</name>
<dbReference type="InterPro" id="IPR025795">
    <property type="entry name" value="tRNA_(uracil-5-)_MeTrfase"/>
</dbReference>
<dbReference type="AlphaFoldDB" id="A0A376BBX9"/>
<dbReference type="EC" id="2.1.1.35" evidence="5"/>
<dbReference type="FunFam" id="2.40.50.140:FF:000201">
    <property type="entry name" value="TRM2p tRNA methyltransferase"/>
    <property type="match status" value="1"/>
</dbReference>
<dbReference type="InterPro" id="IPR012340">
    <property type="entry name" value="NA-bd_OB-fold"/>
</dbReference>
<dbReference type="GO" id="GO:0009451">
    <property type="term" value="P:RNA modification"/>
    <property type="evidence" value="ECO:0007669"/>
    <property type="project" value="UniProtKB-ARBA"/>
</dbReference>
<feature type="active site" evidence="10">
    <location>
        <position position="541"/>
    </location>
</feature>
<dbReference type="GO" id="GO:0030697">
    <property type="term" value="F:tRNA (uracil(54)-C5)-methyltransferase activity, S-adenosyl methionine-dependent"/>
    <property type="evidence" value="ECO:0007669"/>
    <property type="project" value="UniProtKB-EC"/>
</dbReference>
<dbReference type="PROSITE" id="PS01231">
    <property type="entry name" value="TRMA_2"/>
    <property type="match status" value="1"/>
</dbReference>
<feature type="binding site" evidence="9">
    <location>
        <position position="446"/>
    </location>
    <ligand>
        <name>S-adenosyl-L-methionine</name>
        <dbReference type="ChEBI" id="CHEBI:59789"/>
    </ligand>
</feature>
<evidence type="ECO:0000256" key="6">
    <source>
        <dbReference type="ARBA" id="ARBA00052788"/>
    </source>
</evidence>
<evidence type="ECO:0000256" key="8">
    <source>
        <dbReference type="ARBA" id="ARBA00070108"/>
    </source>
</evidence>
<evidence type="ECO:0000256" key="11">
    <source>
        <dbReference type="SAM" id="MobiDB-lite"/>
    </source>
</evidence>
<feature type="binding site" evidence="9">
    <location>
        <position position="412"/>
    </location>
    <ligand>
        <name>S-adenosyl-L-methionine</name>
        <dbReference type="ChEBI" id="CHEBI:59789"/>
    </ligand>
</feature>
<evidence type="ECO:0000256" key="9">
    <source>
        <dbReference type="PROSITE-ProRule" id="PRU01024"/>
    </source>
</evidence>
<keyword evidence="1 9" id="KW-0489">Methyltransferase</keyword>
<protein>
    <recommendedName>
        <fullName evidence="8">tRNA (uracil(54)-C(5))-methyltransferase</fullName>
        <ecNumber evidence="5">2.1.1.35</ecNumber>
    </recommendedName>
</protein>
<comment type="catalytic activity">
    <reaction evidence="6">
        <text>uridine(54) in tRNA + S-adenosyl-L-methionine = 5-methyluridine(54) in tRNA + S-adenosyl-L-homocysteine + H(+)</text>
        <dbReference type="Rhea" id="RHEA:42712"/>
        <dbReference type="Rhea" id="RHEA-COMP:10167"/>
        <dbReference type="Rhea" id="RHEA-COMP:10193"/>
        <dbReference type="ChEBI" id="CHEBI:15378"/>
        <dbReference type="ChEBI" id="CHEBI:57856"/>
        <dbReference type="ChEBI" id="CHEBI:59789"/>
        <dbReference type="ChEBI" id="CHEBI:65315"/>
        <dbReference type="ChEBI" id="CHEBI:74447"/>
        <dbReference type="EC" id="2.1.1.35"/>
    </reaction>
</comment>
<evidence type="ECO:0000256" key="1">
    <source>
        <dbReference type="ARBA" id="ARBA00022603"/>
    </source>
</evidence>
<evidence type="ECO:0000256" key="2">
    <source>
        <dbReference type="ARBA" id="ARBA00022679"/>
    </source>
</evidence>
<evidence type="ECO:0000259" key="12">
    <source>
        <dbReference type="PROSITE" id="PS50926"/>
    </source>
</evidence>
<dbReference type="PROSITE" id="PS51622">
    <property type="entry name" value="SAM_MT_RNA_M5U_2"/>
    <property type="match status" value="1"/>
</dbReference>
<dbReference type="CDD" id="cd02440">
    <property type="entry name" value="AdoMet_MTases"/>
    <property type="match status" value="1"/>
</dbReference>
<dbReference type="Gene3D" id="2.40.50.140">
    <property type="entry name" value="Nucleic acid-binding proteins"/>
    <property type="match status" value="1"/>
</dbReference>
<dbReference type="PANTHER" id="PTHR11061">
    <property type="entry name" value="RNA M5U METHYLTRANSFERASE"/>
    <property type="match status" value="1"/>
</dbReference>
<sequence length="589" mass="67027">MTTLEATSKPKITVEVANEEKNGDNSLKRSLTPQNKDEPHIDKKKYKRAVKVNNGQYKKPKIDATGPIGVLDKEITSLIRAENLTSDSILNDVAYVMNNKDNEELISQYHRVEENVRVLRLTSSGEGMAIVDHPLDKTHKQVVIIPFSIPGDVVKARLFKTLNRYVQADLLEITTPSLKRNDERITCKKYFGSCSGCQYQMMDYDEQLRVKRKTVENAYKYFAPEIFHLLPEVGDTVGSPLQFNYRTKLTPHFDLPRRYLKMVKRGELEKLPKLALGFGCRGKPEWRKTEGFVETTRHVIDIEECSIGTKILNIGLTNERRAFKDDYVNYRKGGTILLRENTNVLNKNATEEDIQRELTEGSRNEDTKISYIEEDVSADKKLVKTCVTDTKQVVSEYINGLTFKFVANEFFQNNDSILPLVIDYVKQNLMIPNVKETEARYLVDAYCGSGLFSISCSQDVEKVIGVEVSADSVKMASKNAERNSIKNCTFLLGKAECIFESIDTPSDFTSVILDPPRKGCDEIFLRQLAAYNPAKIVYISCNVHSQARDVQYFLTETENGCKYKVESIRGFDFFPQTHHVEGVCVLSRL</sequence>
<feature type="binding site" evidence="9">
    <location>
        <position position="467"/>
    </location>
    <ligand>
        <name>S-adenosyl-L-methionine</name>
        <dbReference type="ChEBI" id="CHEBI:59789"/>
    </ligand>
</feature>
<proteinExistence type="inferred from homology"/>
<evidence type="ECO:0000256" key="7">
    <source>
        <dbReference type="ARBA" id="ARBA00054700"/>
    </source>
</evidence>
<dbReference type="EMBL" id="UFAJ01001165">
    <property type="protein sequence ID" value="SSD62126.1"/>
    <property type="molecule type" value="Genomic_DNA"/>
</dbReference>
<dbReference type="Pfam" id="PF01938">
    <property type="entry name" value="TRAM"/>
    <property type="match status" value="1"/>
</dbReference>
<dbReference type="Gene3D" id="3.40.50.150">
    <property type="entry name" value="Vaccinia Virus protein VP39"/>
    <property type="match status" value="2"/>
</dbReference>
<feature type="region of interest" description="Disordered" evidence="11">
    <location>
        <begin position="1"/>
        <end position="43"/>
    </location>
</feature>
<dbReference type="InterPro" id="IPR029063">
    <property type="entry name" value="SAM-dependent_MTases_sf"/>
</dbReference>
<comment type="similarity">
    <text evidence="9">Belongs to the class I-like SAM-binding methyltransferase superfamily. RNA M5U methyltransferase family.</text>
</comment>
<dbReference type="GO" id="GO:0032259">
    <property type="term" value="P:methylation"/>
    <property type="evidence" value="ECO:0007669"/>
    <property type="project" value="UniProtKB-KW"/>
</dbReference>
<dbReference type="PROSITE" id="PS01230">
    <property type="entry name" value="TRMA_1"/>
    <property type="match status" value="1"/>
</dbReference>
<dbReference type="VEuPathDB" id="FungiDB:SCODWIG_03888"/>
<keyword evidence="2 9" id="KW-0808">Transferase</keyword>
<evidence type="ECO:0000313" key="13">
    <source>
        <dbReference type="EMBL" id="SSD62126.1"/>
    </source>
</evidence>
<dbReference type="PANTHER" id="PTHR11061:SF30">
    <property type="entry name" value="TRNA (URACIL(54)-C(5))-METHYLTRANSFERASE"/>
    <property type="match status" value="1"/>
</dbReference>
<evidence type="ECO:0000256" key="3">
    <source>
        <dbReference type="ARBA" id="ARBA00022691"/>
    </source>
</evidence>
<reference evidence="14" key="1">
    <citation type="submission" date="2018-06" db="EMBL/GenBank/DDBJ databases">
        <authorList>
            <person name="Guldener U."/>
        </authorList>
    </citation>
    <scope>NUCLEOTIDE SEQUENCE [LARGE SCALE GENOMIC DNA]</scope>
    <source>
        <strain evidence="14">UTAD17</strain>
    </source>
</reference>
<gene>
    <name evidence="13" type="ORF">SCODWIG_03888</name>
</gene>
<keyword evidence="3 9" id="KW-0949">S-adenosyl-L-methionine</keyword>
<dbReference type="PROSITE" id="PS50926">
    <property type="entry name" value="TRAM"/>
    <property type="match status" value="1"/>
</dbReference>
<dbReference type="InterPro" id="IPR010280">
    <property type="entry name" value="U5_MeTrfase_fam"/>
</dbReference>
<dbReference type="InterPro" id="IPR002792">
    <property type="entry name" value="TRAM_dom"/>
</dbReference>
<organism evidence="13 14">
    <name type="scientific">Saccharomycodes ludwigii</name>
    <dbReference type="NCBI Taxonomy" id="36035"/>
    <lineage>
        <taxon>Eukaryota</taxon>
        <taxon>Fungi</taxon>
        <taxon>Dikarya</taxon>
        <taxon>Ascomycota</taxon>
        <taxon>Saccharomycotina</taxon>
        <taxon>Saccharomycetes</taxon>
        <taxon>Saccharomycodales</taxon>
        <taxon>Saccharomycodaceae</taxon>
        <taxon>Saccharomycodes</taxon>
    </lineage>
</organism>
<evidence type="ECO:0000256" key="4">
    <source>
        <dbReference type="ARBA" id="ARBA00022694"/>
    </source>
</evidence>
<accession>A0A376BBX9</accession>
<dbReference type="PROSITE" id="PS51687">
    <property type="entry name" value="SAM_MT_RNA_M5U"/>
    <property type="match status" value="1"/>
</dbReference>
<dbReference type="Pfam" id="PF05958">
    <property type="entry name" value="tRNA_U5-meth_tr"/>
    <property type="match status" value="1"/>
</dbReference>
<feature type="active site" description="Nucleophile" evidence="9">
    <location>
        <position position="541"/>
    </location>
</feature>
<dbReference type="Proteomes" id="UP000262825">
    <property type="component" value="Unassembled WGS sequence"/>
</dbReference>
<feature type="compositionally biased region" description="Basic and acidic residues" evidence="11">
    <location>
        <begin position="18"/>
        <end position="27"/>
    </location>
</feature>
<feature type="domain" description="TRAM" evidence="12">
    <location>
        <begin position="103"/>
        <end position="172"/>
    </location>
</feature>
<dbReference type="SUPFAM" id="SSF53335">
    <property type="entry name" value="S-adenosyl-L-methionine-dependent methyltransferases"/>
    <property type="match status" value="1"/>
</dbReference>
<evidence type="ECO:0000256" key="10">
    <source>
        <dbReference type="PROSITE-ProRule" id="PRU10015"/>
    </source>
</evidence>